<feature type="domain" description="HPt" evidence="3">
    <location>
        <begin position="52"/>
        <end position="150"/>
    </location>
</feature>
<feature type="compositionally biased region" description="Acidic residues" evidence="2">
    <location>
        <begin position="1"/>
        <end position="38"/>
    </location>
</feature>
<sequence>MQDDEDVLDNEDELDDKGESDDEDELDDEDEESSEIVDMDVFSQLIELDEDDPDFSKEMAEQYFSQAIATFGKLDEALLDKDLKELSSLGHFLKGSSAALGLSKVQKSCEKIQNYGNLRDEDADRSLVEHEALKLITKTLARVKKEYIEAEKWLKNYHNTA</sequence>
<organism evidence="4 5">
    <name type="scientific">Coprinopsis marcescibilis</name>
    <name type="common">Agaric fungus</name>
    <name type="synonym">Psathyrella marcescibilis</name>
    <dbReference type="NCBI Taxonomy" id="230819"/>
    <lineage>
        <taxon>Eukaryota</taxon>
        <taxon>Fungi</taxon>
        <taxon>Dikarya</taxon>
        <taxon>Basidiomycota</taxon>
        <taxon>Agaricomycotina</taxon>
        <taxon>Agaricomycetes</taxon>
        <taxon>Agaricomycetidae</taxon>
        <taxon>Agaricales</taxon>
        <taxon>Agaricineae</taxon>
        <taxon>Psathyrellaceae</taxon>
        <taxon>Coprinopsis</taxon>
    </lineage>
</organism>
<dbReference type="InterPro" id="IPR036641">
    <property type="entry name" value="HPT_dom_sf"/>
</dbReference>
<dbReference type="GO" id="GO:0005737">
    <property type="term" value="C:cytoplasm"/>
    <property type="evidence" value="ECO:0007669"/>
    <property type="project" value="TreeGrafter"/>
</dbReference>
<dbReference type="GO" id="GO:0043424">
    <property type="term" value="F:protein histidine kinase binding"/>
    <property type="evidence" value="ECO:0007669"/>
    <property type="project" value="InterPro"/>
</dbReference>
<dbReference type="PANTHER" id="PTHR28242:SF52">
    <property type="entry name" value="PHOSPHORELAY INTERMEDIATE PROTEIN YPD1"/>
    <property type="match status" value="1"/>
</dbReference>
<dbReference type="Gene3D" id="1.20.120.160">
    <property type="entry name" value="HPT domain"/>
    <property type="match status" value="1"/>
</dbReference>
<keyword evidence="1" id="KW-0597">Phosphoprotein</keyword>
<evidence type="ECO:0000256" key="1">
    <source>
        <dbReference type="PROSITE-ProRule" id="PRU00110"/>
    </source>
</evidence>
<dbReference type="GO" id="GO:0000160">
    <property type="term" value="P:phosphorelay signal transduction system"/>
    <property type="evidence" value="ECO:0007669"/>
    <property type="project" value="InterPro"/>
</dbReference>
<evidence type="ECO:0000313" key="4">
    <source>
        <dbReference type="EMBL" id="TFK20004.1"/>
    </source>
</evidence>
<dbReference type="OrthoDB" id="1673781at2759"/>
<reference evidence="4 5" key="1">
    <citation type="journal article" date="2019" name="Nat. Ecol. Evol.">
        <title>Megaphylogeny resolves global patterns of mushroom evolution.</title>
        <authorList>
            <person name="Varga T."/>
            <person name="Krizsan K."/>
            <person name="Foldi C."/>
            <person name="Dima B."/>
            <person name="Sanchez-Garcia M."/>
            <person name="Sanchez-Ramirez S."/>
            <person name="Szollosi G.J."/>
            <person name="Szarkandi J.G."/>
            <person name="Papp V."/>
            <person name="Albert L."/>
            <person name="Andreopoulos W."/>
            <person name="Angelini C."/>
            <person name="Antonin V."/>
            <person name="Barry K.W."/>
            <person name="Bougher N.L."/>
            <person name="Buchanan P."/>
            <person name="Buyck B."/>
            <person name="Bense V."/>
            <person name="Catcheside P."/>
            <person name="Chovatia M."/>
            <person name="Cooper J."/>
            <person name="Damon W."/>
            <person name="Desjardin D."/>
            <person name="Finy P."/>
            <person name="Geml J."/>
            <person name="Haridas S."/>
            <person name="Hughes K."/>
            <person name="Justo A."/>
            <person name="Karasinski D."/>
            <person name="Kautmanova I."/>
            <person name="Kiss B."/>
            <person name="Kocsube S."/>
            <person name="Kotiranta H."/>
            <person name="LaButti K.M."/>
            <person name="Lechner B.E."/>
            <person name="Liimatainen K."/>
            <person name="Lipzen A."/>
            <person name="Lukacs Z."/>
            <person name="Mihaltcheva S."/>
            <person name="Morgado L.N."/>
            <person name="Niskanen T."/>
            <person name="Noordeloos M.E."/>
            <person name="Ohm R.A."/>
            <person name="Ortiz-Santana B."/>
            <person name="Ovrebo C."/>
            <person name="Racz N."/>
            <person name="Riley R."/>
            <person name="Savchenko A."/>
            <person name="Shiryaev A."/>
            <person name="Soop K."/>
            <person name="Spirin V."/>
            <person name="Szebenyi C."/>
            <person name="Tomsovsky M."/>
            <person name="Tulloss R.E."/>
            <person name="Uehling J."/>
            <person name="Grigoriev I.V."/>
            <person name="Vagvolgyi C."/>
            <person name="Papp T."/>
            <person name="Martin F.M."/>
            <person name="Miettinen O."/>
            <person name="Hibbett D.S."/>
            <person name="Nagy L.G."/>
        </authorList>
    </citation>
    <scope>NUCLEOTIDE SEQUENCE [LARGE SCALE GENOMIC DNA]</scope>
    <source>
        <strain evidence="4 5">CBS 121175</strain>
    </source>
</reference>
<feature type="modified residue" description="Phosphohistidine" evidence="1">
    <location>
        <position position="91"/>
    </location>
</feature>
<dbReference type="InterPro" id="IPR045871">
    <property type="entry name" value="AHP1-5/YPD1"/>
</dbReference>
<evidence type="ECO:0000256" key="2">
    <source>
        <dbReference type="SAM" id="MobiDB-lite"/>
    </source>
</evidence>
<dbReference type="InterPro" id="IPR008207">
    <property type="entry name" value="Sig_transdc_His_kin_Hpt_dom"/>
</dbReference>
<dbReference type="Pfam" id="PF01627">
    <property type="entry name" value="Hpt"/>
    <property type="match status" value="1"/>
</dbReference>
<dbReference type="EMBL" id="ML210316">
    <property type="protein sequence ID" value="TFK20004.1"/>
    <property type="molecule type" value="Genomic_DNA"/>
</dbReference>
<protein>
    <submittedName>
        <fullName evidence="4">Histidine-phosphotransfer domain, HPT domain-containing protein</fullName>
    </submittedName>
</protein>
<dbReference type="Proteomes" id="UP000307440">
    <property type="component" value="Unassembled WGS sequence"/>
</dbReference>
<name>A0A5C3KIR8_COPMA</name>
<evidence type="ECO:0000313" key="5">
    <source>
        <dbReference type="Proteomes" id="UP000307440"/>
    </source>
</evidence>
<dbReference type="SMART" id="SM00073">
    <property type="entry name" value="HPT"/>
    <property type="match status" value="1"/>
</dbReference>
<dbReference type="CDD" id="cd00088">
    <property type="entry name" value="HPT"/>
    <property type="match status" value="1"/>
</dbReference>
<proteinExistence type="predicted"/>
<evidence type="ECO:0000259" key="3">
    <source>
        <dbReference type="PROSITE" id="PS50894"/>
    </source>
</evidence>
<dbReference type="PANTHER" id="PTHR28242">
    <property type="entry name" value="PHOSPHORELAY INTERMEDIATE PROTEIN YPD1"/>
    <property type="match status" value="1"/>
</dbReference>
<dbReference type="STRING" id="230819.A0A5C3KIR8"/>
<accession>A0A5C3KIR8</accession>
<dbReference type="AlphaFoldDB" id="A0A5C3KIR8"/>
<keyword evidence="5" id="KW-1185">Reference proteome</keyword>
<gene>
    <name evidence="4" type="ORF">FA15DRAFT_151059</name>
</gene>
<dbReference type="GO" id="GO:0005634">
    <property type="term" value="C:nucleus"/>
    <property type="evidence" value="ECO:0007669"/>
    <property type="project" value="TreeGrafter"/>
</dbReference>
<dbReference type="GO" id="GO:0009927">
    <property type="term" value="F:histidine phosphotransfer kinase activity"/>
    <property type="evidence" value="ECO:0007669"/>
    <property type="project" value="InterPro"/>
</dbReference>
<feature type="region of interest" description="Disordered" evidence="2">
    <location>
        <begin position="1"/>
        <end position="39"/>
    </location>
</feature>
<dbReference type="PROSITE" id="PS50894">
    <property type="entry name" value="HPT"/>
    <property type="match status" value="1"/>
</dbReference>
<dbReference type="SUPFAM" id="SSF47226">
    <property type="entry name" value="Histidine-containing phosphotransfer domain, HPT domain"/>
    <property type="match status" value="1"/>
</dbReference>